<proteinExistence type="predicted"/>
<feature type="transmembrane region" description="Helical" evidence="1">
    <location>
        <begin position="107"/>
        <end position="128"/>
    </location>
</feature>
<sequence length="319" mass="36392">MQKLFGVEKKVEFGWYILGSILIIIGTFLGQIPFGIAAVMATLKKGKGMPSDSVALMQALDLNLSLFLMLLSFAVAFGVFVLVIKYLHKQTIRAVTTSRTKIDWKRILFSFCLWGMITVLTTVISYYSSDSTMEWNFNPSQFALLAVIGILMIPIQTSVEEYIFRGYLMQGFAQLYPRRWFPLLWTSLIFGLLHIANPEIAEMGYIVLFYYIGTGLFLGIITLMDEGMELALGFHAANNLFTALLVTSHWSAFQTYALFKETAKPQVGFELFLPLLILFPLLLFIFSKKYQWNDWKMRLTGPIYIPTTLKNQTYESDLS</sequence>
<comment type="caution">
    <text evidence="3">The sequence shown here is derived from an EMBL/GenBank/DDBJ whole genome shotgun (WGS) entry which is preliminary data.</text>
</comment>
<feature type="transmembrane region" description="Helical" evidence="1">
    <location>
        <begin position="63"/>
        <end position="87"/>
    </location>
</feature>
<protein>
    <submittedName>
        <fullName evidence="3">CPBP family intramembrane metalloprotease</fullName>
    </submittedName>
</protein>
<dbReference type="PANTHER" id="PTHR39430:SF1">
    <property type="entry name" value="PROTEASE"/>
    <property type="match status" value="1"/>
</dbReference>
<feature type="transmembrane region" description="Helical" evidence="1">
    <location>
        <begin position="140"/>
        <end position="159"/>
    </location>
</feature>
<keyword evidence="3" id="KW-0645">Protease</keyword>
<feature type="transmembrane region" description="Helical" evidence="1">
    <location>
        <begin position="21"/>
        <end position="43"/>
    </location>
</feature>
<evidence type="ECO:0000313" key="4">
    <source>
        <dbReference type="Proteomes" id="UP000289857"/>
    </source>
</evidence>
<keyword evidence="1" id="KW-0812">Transmembrane</keyword>
<feature type="transmembrane region" description="Helical" evidence="1">
    <location>
        <begin position="271"/>
        <end position="287"/>
    </location>
</feature>
<dbReference type="GO" id="GO:0080120">
    <property type="term" value="P:CAAX-box protein maturation"/>
    <property type="evidence" value="ECO:0007669"/>
    <property type="project" value="UniProtKB-ARBA"/>
</dbReference>
<evidence type="ECO:0000259" key="2">
    <source>
        <dbReference type="Pfam" id="PF02517"/>
    </source>
</evidence>
<dbReference type="Proteomes" id="UP000289857">
    <property type="component" value="Unassembled WGS sequence"/>
</dbReference>
<dbReference type="PANTHER" id="PTHR39430">
    <property type="entry name" value="MEMBRANE-ASSOCIATED PROTEASE-RELATED"/>
    <property type="match status" value="1"/>
</dbReference>
<reference evidence="4" key="1">
    <citation type="submission" date="2019-01" db="EMBL/GenBank/DDBJ databases">
        <title>Cytophagaceae bacterium strain CAR-16.</title>
        <authorList>
            <person name="Chen W.-M."/>
        </authorList>
    </citation>
    <scope>NUCLEOTIDE SEQUENCE [LARGE SCALE GENOMIC DNA]</scope>
    <source>
        <strain evidence="4">WWJ-16</strain>
    </source>
</reference>
<dbReference type="EMBL" id="SBKN01000003">
    <property type="protein sequence ID" value="RXR23020.1"/>
    <property type="molecule type" value="Genomic_DNA"/>
</dbReference>
<keyword evidence="3" id="KW-0482">Metalloprotease</keyword>
<keyword evidence="4" id="KW-1185">Reference proteome</keyword>
<feature type="transmembrane region" description="Helical" evidence="1">
    <location>
        <begin position="180"/>
        <end position="197"/>
    </location>
</feature>
<feature type="transmembrane region" description="Helical" evidence="1">
    <location>
        <begin position="203"/>
        <end position="224"/>
    </location>
</feature>
<dbReference type="AlphaFoldDB" id="A0A4Q1KAE4"/>
<keyword evidence="1" id="KW-1133">Transmembrane helix</keyword>
<evidence type="ECO:0000256" key="1">
    <source>
        <dbReference type="SAM" id="Phobius"/>
    </source>
</evidence>
<name>A0A4Q1KAE4_9FLAO</name>
<dbReference type="GO" id="GO:0004175">
    <property type="term" value="F:endopeptidase activity"/>
    <property type="evidence" value="ECO:0007669"/>
    <property type="project" value="UniProtKB-ARBA"/>
</dbReference>
<evidence type="ECO:0000313" key="3">
    <source>
        <dbReference type="EMBL" id="RXR23020.1"/>
    </source>
</evidence>
<keyword evidence="3" id="KW-0378">Hydrolase</keyword>
<gene>
    <name evidence="3" type="ORF">EQG61_07230</name>
</gene>
<organism evidence="3 4">
    <name type="scientific">Flavobacterium stagni</name>
    <dbReference type="NCBI Taxonomy" id="2506421"/>
    <lineage>
        <taxon>Bacteria</taxon>
        <taxon>Pseudomonadati</taxon>
        <taxon>Bacteroidota</taxon>
        <taxon>Flavobacteriia</taxon>
        <taxon>Flavobacteriales</taxon>
        <taxon>Flavobacteriaceae</taxon>
        <taxon>Flavobacterium</taxon>
    </lineage>
</organism>
<dbReference type="GO" id="GO:0008237">
    <property type="term" value="F:metallopeptidase activity"/>
    <property type="evidence" value="ECO:0007669"/>
    <property type="project" value="UniProtKB-KW"/>
</dbReference>
<dbReference type="OrthoDB" id="2806188at2"/>
<feature type="domain" description="CAAX prenyl protease 2/Lysostaphin resistance protein A-like" evidence="2">
    <location>
        <begin position="143"/>
        <end position="241"/>
    </location>
</feature>
<dbReference type="InterPro" id="IPR003675">
    <property type="entry name" value="Rce1/LyrA-like_dom"/>
</dbReference>
<keyword evidence="1" id="KW-0472">Membrane</keyword>
<dbReference type="GO" id="GO:0006508">
    <property type="term" value="P:proteolysis"/>
    <property type="evidence" value="ECO:0007669"/>
    <property type="project" value="UniProtKB-KW"/>
</dbReference>
<accession>A0A4Q1KAE4</accession>
<dbReference type="RefSeq" id="WP_129461250.1">
    <property type="nucleotide sequence ID" value="NZ_SBKN01000003.1"/>
</dbReference>
<dbReference type="Pfam" id="PF02517">
    <property type="entry name" value="Rce1-like"/>
    <property type="match status" value="1"/>
</dbReference>
<feature type="transmembrane region" description="Helical" evidence="1">
    <location>
        <begin position="236"/>
        <end position="259"/>
    </location>
</feature>